<reference evidence="2 3" key="1">
    <citation type="submission" date="2015-01" db="EMBL/GenBank/DDBJ databases">
        <title>Evolution of Trichinella species and genotypes.</title>
        <authorList>
            <person name="Korhonen P.K."/>
            <person name="Edoardo P."/>
            <person name="Giuseppe L.R."/>
            <person name="Gasser R.B."/>
        </authorList>
    </citation>
    <scope>NUCLEOTIDE SEQUENCE [LARGE SCALE GENOMIC DNA]</scope>
    <source>
        <strain evidence="2">ISS13</strain>
    </source>
</reference>
<proteinExistence type="predicted"/>
<comment type="caution">
    <text evidence="2">The sequence shown here is derived from an EMBL/GenBank/DDBJ whole genome shotgun (WGS) entry which is preliminary data.</text>
</comment>
<feature type="chain" id="PRO_5006876860" evidence="1">
    <location>
        <begin position="20"/>
        <end position="39"/>
    </location>
</feature>
<keyword evidence="1" id="KW-0732">Signal</keyword>
<accession>A0A0V1DL55</accession>
<feature type="signal peptide" evidence="1">
    <location>
        <begin position="1"/>
        <end position="19"/>
    </location>
</feature>
<organism evidence="2 3">
    <name type="scientific">Trichinella pseudospiralis</name>
    <name type="common">Parasitic roundworm</name>
    <dbReference type="NCBI Taxonomy" id="6337"/>
    <lineage>
        <taxon>Eukaryota</taxon>
        <taxon>Metazoa</taxon>
        <taxon>Ecdysozoa</taxon>
        <taxon>Nematoda</taxon>
        <taxon>Enoplea</taxon>
        <taxon>Dorylaimia</taxon>
        <taxon>Trichinellida</taxon>
        <taxon>Trichinellidae</taxon>
        <taxon>Trichinella</taxon>
    </lineage>
</organism>
<evidence type="ECO:0000313" key="3">
    <source>
        <dbReference type="Proteomes" id="UP000054632"/>
    </source>
</evidence>
<protein>
    <submittedName>
        <fullName evidence="2">Uncharacterized protein</fullName>
    </submittedName>
</protein>
<evidence type="ECO:0000256" key="1">
    <source>
        <dbReference type="SAM" id="SignalP"/>
    </source>
</evidence>
<sequence length="39" mass="4489">MIGMITISLIIMAPSVVRYQQIPQIEFSKCTFSCQLRNQ</sequence>
<dbReference type="Proteomes" id="UP000054632">
    <property type="component" value="Unassembled WGS sequence"/>
</dbReference>
<dbReference type="AlphaFoldDB" id="A0A0V1DL55"/>
<gene>
    <name evidence="2" type="ORF">T4A_10027</name>
</gene>
<dbReference type="EMBL" id="JYDR01002691">
    <property type="protein sequence ID" value="KRY62091.1"/>
    <property type="molecule type" value="Genomic_DNA"/>
</dbReference>
<name>A0A0V1DL55_TRIPS</name>
<evidence type="ECO:0000313" key="2">
    <source>
        <dbReference type="EMBL" id="KRY62091.1"/>
    </source>
</evidence>